<reference evidence="12" key="1">
    <citation type="submission" date="2025-05" db="UniProtKB">
        <authorList>
            <consortium name="RefSeq"/>
        </authorList>
    </citation>
    <scope>NUCLEOTIDE SEQUENCE [LARGE SCALE GENOMIC DNA]</scope>
</reference>
<keyword evidence="5 10" id="KW-0663">Pyridoxal phosphate</keyword>
<dbReference type="InterPro" id="IPR050214">
    <property type="entry name" value="Cys_Synth/Cystath_Beta-Synth"/>
</dbReference>
<comment type="pathway">
    <text evidence="2">Amino-acid biosynthesis; L-cysteine biosynthesis.</text>
</comment>
<dbReference type="Gene3D" id="3.40.50.1100">
    <property type="match status" value="2"/>
</dbReference>
<dbReference type="CDD" id="cd01561">
    <property type="entry name" value="CBS_like"/>
    <property type="match status" value="1"/>
</dbReference>
<evidence type="ECO:0000313" key="12">
    <source>
        <dbReference type="Proteomes" id="UP001652625"/>
    </source>
</evidence>
<evidence type="ECO:0000256" key="9">
    <source>
        <dbReference type="PROSITE-ProRule" id="PRU00703"/>
    </source>
</evidence>
<dbReference type="InterPro" id="IPR000644">
    <property type="entry name" value="CBS_dom"/>
</dbReference>
<name>A0ABM4B443_HYDVU</name>
<dbReference type="RefSeq" id="XP_065643585.1">
    <property type="nucleotide sequence ID" value="XM_065787513.1"/>
</dbReference>
<feature type="domain" description="CBS" evidence="11">
    <location>
        <begin position="396"/>
        <end position="454"/>
    </location>
</feature>
<evidence type="ECO:0000256" key="5">
    <source>
        <dbReference type="ARBA" id="ARBA00022898"/>
    </source>
</evidence>
<evidence type="ECO:0000313" key="13">
    <source>
        <dbReference type="RefSeq" id="XP_065643585.1"/>
    </source>
</evidence>
<dbReference type="SUPFAM" id="SSF54631">
    <property type="entry name" value="CBS-domain pair"/>
    <property type="match status" value="1"/>
</dbReference>
<organism evidence="12 13">
    <name type="scientific">Hydra vulgaris</name>
    <name type="common">Hydra</name>
    <name type="synonym">Hydra attenuata</name>
    <dbReference type="NCBI Taxonomy" id="6087"/>
    <lineage>
        <taxon>Eukaryota</taxon>
        <taxon>Metazoa</taxon>
        <taxon>Cnidaria</taxon>
        <taxon>Hydrozoa</taxon>
        <taxon>Hydroidolina</taxon>
        <taxon>Anthoathecata</taxon>
        <taxon>Aplanulata</taxon>
        <taxon>Hydridae</taxon>
        <taxon>Hydra</taxon>
    </lineage>
</organism>
<evidence type="ECO:0000256" key="10">
    <source>
        <dbReference type="RuleBase" id="RU361204"/>
    </source>
</evidence>
<dbReference type="Proteomes" id="UP001652625">
    <property type="component" value="Chromosome 01"/>
</dbReference>
<dbReference type="GeneID" id="100209141"/>
<dbReference type="InterPro" id="IPR005857">
    <property type="entry name" value="Cysta_beta_synth"/>
</dbReference>
<comment type="cofactor">
    <cofactor evidence="1 10">
        <name>pyridoxal 5'-phosphate</name>
        <dbReference type="ChEBI" id="CHEBI:597326"/>
    </cofactor>
</comment>
<evidence type="ECO:0000256" key="8">
    <source>
        <dbReference type="ARBA" id="ARBA00047490"/>
    </source>
</evidence>
<dbReference type="Pfam" id="PF00571">
    <property type="entry name" value="CBS"/>
    <property type="match status" value="1"/>
</dbReference>
<dbReference type="Pfam" id="PF00291">
    <property type="entry name" value="PALP"/>
    <property type="match status" value="1"/>
</dbReference>
<dbReference type="Gene3D" id="3.10.580.10">
    <property type="entry name" value="CBS-domain"/>
    <property type="match status" value="1"/>
</dbReference>
<dbReference type="PANTHER" id="PTHR10314">
    <property type="entry name" value="CYSTATHIONINE BETA-SYNTHASE"/>
    <property type="match status" value="1"/>
</dbReference>
<dbReference type="SMART" id="SM00116">
    <property type="entry name" value="CBS"/>
    <property type="match status" value="2"/>
</dbReference>
<proteinExistence type="inferred from homology"/>
<dbReference type="SUPFAM" id="SSF53686">
    <property type="entry name" value="Tryptophan synthase beta subunit-like PLP-dependent enzymes"/>
    <property type="match status" value="1"/>
</dbReference>
<keyword evidence="12" id="KW-1185">Reference proteome</keyword>
<dbReference type="InterPro" id="IPR046353">
    <property type="entry name" value="CBS_C"/>
</dbReference>
<keyword evidence="6 10" id="KW-0198">Cysteine biosynthesis</keyword>
<keyword evidence="10" id="KW-0028">Amino-acid biosynthesis</keyword>
<evidence type="ECO:0000256" key="7">
    <source>
        <dbReference type="ARBA" id="ARBA00023239"/>
    </source>
</evidence>
<dbReference type="NCBIfam" id="TIGR01137">
    <property type="entry name" value="cysta_beta"/>
    <property type="match status" value="1"/>
</dbReference>
<evidence type="ECO:0000256" key="3">
    <source>
        <dbReference type="ARBA" id="ARBA00007103"/>
    </source>
</evidence>
<comment type="catalytic activity">
    <reaction evidence="8 10">
        <text>L-homocysteine + L-serine = L,L-cystathionine + H2O</text>
        <dbReference type="Rhea" id="RHEA:10112"/>
        <dbReference type="ChEBI" id="CHEBI:15377"/>
        <dbReference type="ChEBI" id="CHEBI:33384"/>
        <dbReference type="ChEBI" id="CHEBI:58161"/>
        <dbReference type="ChEBI" id="CHEBI:58199"/>
        <dbReference type="EC" id="4.2.1.22"/>
    </reaction>
</comment>
<sequence length="532" mass="59424">MLENQKRTKSMSGEDFQKHWVRPDLPSKCTWHLGADIKSSPHYHMPFNLEEEKILPNILHKIGKSPLVRLNKIPNENGIKCEMLAKCEFFNAGGSLKDRIGYRMVLDAEREGKIKPGDTLIEPTSGNTGIGIALAAAVKGYKCIIVMPEKMSSEKVNTLRALGAEIVRTPTAASFDSPESHIGVAQRLNNEIKDSYILDQYRNPGNPLAHYDLTAEEILYQCDGKIDMIVISAGTGGTLTGLSRKLKEKCPDIKVIGVDPYGSILAEPGDLNVTDTTFYEVEGIGYDFIPTVLDRSLVDKWIKTNDKDSLKMARALIRKEGLLCGGSSGAVVWAACQTAINLSENQRCVVVLPDSVRNYMTKFLEDSWMIERDFIESDSGENEKVWWWKEKVNRLSLKTPFTIMPTMTCQAAIEIMNTETYDQLPVVDEAGSIQGMVTLGNIMGKMVSGKITPKSPVTHAIYDKFKKVSLHTSLGELSRILDHEYFALVVHSQYQYSDTNKSTKKEIIFGIVTRLDLLNFITNSPESFLLQQ</sequence>
<gene>
    <name evidence="13" type="primary">LOC100209141</name>
</gene>
<accession>A0ABM4B443</accession>
<evidence type="ECO:0000256" key="4">
    <source>
        <dbReference type="ARBA" id="ARBA00012041"/>
    </source>
</evidence>
<dbReference type="InterPro" id="IPR001926">
    <property type="entry name" value="TrpB-like_PALP"/>
</dbReference>
<evidence type="ECO:0000256" key="6">
    <source>
        <dbReference type="ARBA" id="ARBA00023192"/>
    </source>
</evidence>
<evidence type="ECO:0000256" key="1">
    <source>
        <dbReference type="ARBA" id="ARBA00001933"/>
    </source>
</evidence>
<keyword evidence="7 10" id="KW-0456">Lyase</keyword>
<evidence type="ECO:0000256" key="2">
    <source>
        <dbReference type="ARBA" id="ARBA00004895"/>
    </source>
</evidence>
<dbReference type="InterPro" id="IPR046342">
    <property type="entry name" value="CBS_dom_sf"/>
</dbReference>
<comment type="similarity">
    <text evidence="3 10">Belongs to the cysteine synthase/cystathionine beta-synthase family.</text>
</comment>
<keyword evidence="9 10" id="KW-0129">CBS domain</keyword>
<evidence type="ECO:0000259" key="11">
    <source>
        <dbReference type="PROSITE" id="PS51371"/>
    </source>
</evidence>
<dbReference type="InterPro" id="IPR036052">
    <property type="entry name" value="TrpB-like_PALP_sf"/>
</dbReference>
<dbReference type="EC" id="4.2.1.22" evidence="4 10"/>
<protein>
    <recommendedName>
        <fullName evidence="4 10">Cystathionine beta-synthase</fullName>
        <ecNumber evidence="4 10">4.2.1.22</ecNumber>
    </recommendedName>
</protein>
<dbReference type="PROSITE" id="PS51371">
    <property type="entry name" value="CBS"/>
    <property type="match status" value="1"/>
</dbReference>
<reference evidence="13" key="2">
    <citation type="submission" date="2025-08" db="UniProtKB">
        <authorList>
            <consortium name="RefSeq"/>
        </authorList>
    </citation>
    <scope>IDENTIFICATION</scope>
</reference>
<dbReference type="CDD" id="cd04608">
    <property type="entry name" value="CBS_pair_CBS"/>
    <property type="match status" value="1"/>
</dbReference>